<gene>
    <name evidence="2" type="ORF">BDV27DRAFT_154269</name>
</gene>
<dbReference type="EMBL" id="ML737588">
    <property type="protein sequence ID" value="KAE8368096.1"/>
    <property type="molecule type" value="Genomic_DNA"/>
</dbReference>
<dbReference type="RefSeq" id="XP_031931177.1">
    <property type="nucleotide sequence ID" value="XM_032071930.1"/>
</dbReference>
<evidence type="ECO:0000256" key="1">
    <source>
        <dbReference type="SAM" id="MobiDB-lite"/>
    </source>
</evidence>
<evidence type="ECO:0000313" key="2">
    <source>
        <dbReference type="EMBL" id="KAE8368096.1"/>
    </source>
</evidence>
<name>A0A5N7AFZ8_9EURO</name>
<dbReference type="AlphaFoldDB" id="A0A5N7AFZ8"/>
<proteinExistence type="predicted"/>
<feature type="region of interest" description="Disordered" evidence="1">
    <location>
        <begin position="55"/>
        <end position="112"/>
    </location>
</feature>
<dbReference type="Proteomes" id="UP000326268">
    <property type="component" value="Unassembled WGS sequence"/>
</dbReference>
<keyword evidence="3" id="KW-1185">Reference proteome</keyword>
<dbReference type="OrthoDB" id="4487196at2759"/>
<evidence type="ECO:0000313" key="3">
    <source>
        <dbReference type="Proteomes" id="UP000326268"/>
    </source>
</evidence>
<organism evidence="2 3">
    <name type="scientific">Aspergillus caelatus</name>
    <dbReference type="NCBI Taxonomy" id="61420"/>
    <lineage>
        <taxon>Eukaryota</taxon>
        <taxon>Fungi</taxon>
        <taxon>Dikarya</taxon>
        <taxon>Ascomycota</taxon>
        <taxon>Pezizomycotina</taxon>
        <taxon>Eurotiomycetes</taxon>
        <taxon>Eurotiomycetidae</taxon>
        <taxon>Eurotiales</taxon>
        <taxon>Aspergillaceae</taxon>
        <taxon>Aspergillus</taxon>
        <taxon>Aspergillus subgen. Circumdati</taxon>
    </lineage>
</organism>
<sequence>MASKSAIPVDQPNTTAEILRLQNQLAQVRNQRIILDLRNGIARENQLLADAQRRLQTTESQTPTGGRALNSSHTPTPFTIGSTTPANKGTNAKPLDSRPKPVTGNNNTSGTVIPRKEAELPRFPVPRKYCGRDRSSYITLVSKLRGLFRKNQRYFAFDKNKIAEAKRHLSRLVLDEWTTHTESSGRAHTWDEFRFFLLRQIERPATPRVARHRWNVTRQHRDETVRDFANYLVMLENDFSTPISEQDRSKRLCNGMNSCYCKRGLESILHFSL</sequence>
<protein>
    <recommendedName>
        <fullName evidence="4">Retrotransposon gag domain-containing protein</fullName>
    </recommendedName>
</protein>
<dbReference type="GeneID" id="43656376"/>
<evidence type="ECO:0008006" key="4">
    <source>
        <dbReference type="Google" id="ProtNLM"/>
    </source>
</evidence>
<reference evidence="2 3" key="1">
    <citation type="submission" date="2019-04" db="EMBL/GenBank/DDBJ databases">
        <title>Friends and foes A comparative genomics studyof 23 Aspergillus species from section Flavi.</title>
        <authorList>
            <consortium name="DOE Joint Genome Institute"/>
            <person name="Kjaerbolling I."/>
            <person name="Vesth T."/>
            <person name="Frisvad J.C."/>
            <person name="Nybo J.L."/>
            <person name="Theobald S."/>
            <person name="Kildgaard S."/>
            <person name="Isbrandt T."/>
            <person name="Kuo A."/>
            <person name="Sato A."/>
            <person name="Lyhne E.K."/>
            <person name="Kogle M.E."/>
            <person name="Wiebenga A."/>
            <person name="Kun R.S."/>
            <person name="Lubbers R.J."/>
            <person name="Makela M.R."/>
            <person name="Barry K."/>
            <person name="Chovatia M."/>
            <person name="Clum A."/>
            <person name="Daum C."/>
            <person name="Haridas S."/>
            <person name="He G."/>
            <person name="LaButti K."/>
            <person name="Lipzen A."/>
            <person name="Mondo S."/>
            <person name="Riley R."/>
            <person name="Salamov A."/>
            <person name="Simmons B.A."/>
            <person name="Magnuson J.K."/>
            <person name="Henrissat B."/>
            <person name="Mortensen U.H."/>
            <person name="Larsen T.O."/>
            <person name="Devries R.P."/>
            <person name="Grigoriev I.V."/>
            <person name="Machida M."/>
            <person name="Baker S.E."/>
            <person name="Andersen M.R."/>
        </authorList>
    </citation>
    <scope>NUCLEOTIDE SEQUENCE [LARGE SCALE GENOMIC DNA]</scope>
    <source>
        <strain evidence="2 3">CBS 763.97</strain>
    </source>
</reference>
<accession>A0A5N7AFZ8</accession>
<feature type="compositionally biased region" description="Polar residues" evidence="1">
    <location>
        <begin position="55"/>
        <end position="90"/>
    </location>
</feature>